<dbReference type="NCBIfam" id="NF009073">
    <property type="entry name" value="PRK12408.1"/>
    <property type="match status" value="1"/>
</dbReference>
<evidence type="ECO:0000256" key="6">
    <source>
        <dbReference type="ARBA" id="ARBA00023152"/>
    </source>
</evidence>
<dbReference type="AlphaFoldDB" id="A0A2S0VUB9"/>
<dbReference type="Gene3D" id="3.30.420.40">
    <property type="match status" value="1"/>
</dbReference>
<dbReference type="NCBIfam" id="TIGR00749">
    <property type="entry name" value="glk"/>
    <property type="match status" value="1"/>
</dbReference>
<reference evidence="9 10" key="1">
    <citation type="submission" date="2018-01" db="EMBL/GenBank/DDBJ databases">
        <title>Genome sequence of a Cantenovulum-like bacteria.</title>
        <authorList>
            <person name="Tan W.R."/>
            <person name="Lau N.-S."/>
            <person name="Go F."/>
            <person name="Amirul A.-A.A."/>
        </authorList>
    </citation>
    <scope>NUCLEOTIDE SEQUENCE [LARGE SCALE GENOMIC DNA]</scope>
    <source>
        <strain evidence="9 10">CCB-QB4</strain>
    </source>
</reference>
<dbReference type="NCBIfam" id="NF001416">
    <property type="entry name" value="PRK00292.1-3"/>
    <property type="match status" value="1"/>
</dbReference>
<gene>
    <name evidence="7" type="primary">glk</name>
    <name evidence="9" type="ORF">C2869_15895</name>
</gene>
<evidence type="ECO:0000256" key="2">
    <source>
        <dbReference type="ARBA" id="ARBA00022679"/>
    </source>
</evidence>
<dbReference type="InterPro" id="IPR003836">
    <property type="entry name" value="Glucokinase"/>
</dbReference>
<evidence type="ECO:0000256" key="8">
    <source>
        <dbReference type="RuleBase" id="RU004046"/>
    </source>
</evidence>
<evidence type="ECO:0000313" key="9">
    <source>
        <dbReference type="EMBL" id="AWB67817.1"/>
    </source>
</evidence>
<dbReference type="GO" id="GO:0006096">
    <property type="term" value="P:glycolytic process"/>
    <property type="evidence" value="ECO:0007669"/>
    <property type="project" value="UniProtKB-UniRule"/>
</dbReference>
<comment type="similarity">
    <text evidence="7 8">Belongs to the bacterial glucokinase family.</text>
</comment>
<evidence type="ECO:0000256" key="4">
    <source>
        <dbReference type="ARBA" id="ARBA00022777"/>
    </source>
</evidence>
<comment type="subcellular location">
    <subcellularLocation>
        <location evidence="7">Cytoplasm</location>
    </subcellularLocation>
</comment>
<accession>A0A2S0VUB9</accession>
<dbReference type="GO" id="GO:0004340">
    <property type="term" value="F:glucokinase activity"/>
    <property type="evidence" value="ECO:0007669"/>
    <property type="project" value="UniProtKB-UniRule"/>
</dbReference>
<dbReference type="Gene3D" id="3.40.367.20">
    <property type="match status" value="1"/>
</dbReference>
<proteinExistence type="inferred from homology"/>
<keyword evidence="5 7" id="KW-0067">ATP-binding</keyword>
<dbReference type="CDD" id="cd24008">
    <property type="entry name" value="ASKHA_NBD_GLK"/>
    <property type="match status" value="1"/>
</dbReference>
<evidence type="ECO:0000256" key="7">
    <source>
        <dbReference type="HAMAP-Rule" id="MF_00524"/>
    </source>
</evidence>
<feature type="binding site" evidence="7">
    <location>
        <begin position="6"/>
        <end position="11"/>
    </location>
    <ligand>
        <name>ATP</name>
        <dbReference type="ChEBI" id="CHEBI:30616"/>
    </ligand>
</feature>
<dbReference type="Proteomes" id="UP000244441">
    <property type="component" value="Chromosome"/>
</dbReference>
<evidence type="ECO:0000313" key="10">
    <source>
        <dbReference type="Proteomes" id="UP000244441"/>
    </source>
</evidence>
<evidence type="ECO:0000256" key="3">
    <source>
        <dbReference type="ARBA" id="ARBA00022741"/>
    </source>
</evidence>
<evidence type="ECO:0000256" key="1">
    <source>
        <dbReference type="ARBA" id="ARBA00022490"/>
    </source>
</evidence>
<dbReference type="EC" id="2.7.1.2" evidence="7"/>
<name>A0A2S0VUB9_9ALTE</name>
<keyword evidence="1 7" id="KW-0963">Cytoplasm</keyword>
<keyword evidence="10" id="KW-1185">Reference proteome</keyword>
<dbReference type="InterPro" id="IPR043129">
    <property type="entry name" value="ATPase_NBD"/>
</dbReference>
<dbReference type="HAMAP" id="MF_00524">
    <property type="entry name" value="Glucokinase"/>
    <property type="match status" value="1"/>
</dbReference>
<dbReference type="PANTHER" id="PTHR47690">
    <property type="entry name" value="GLUCOKINASE"/>
    <property type="match status" value="1"/>
</dbReference>
<keyword evidence="4 7" id="KW-0418">Kinase</keyword>
<keyword evidence="3 7" id="KW-0547">Nucleotide-binding</keyword>
<dbReference type="KEGG" id="cate:C2869_15895"/>
<keyword evidence="2 7" id="KW-0808">Transferase</keyword>
<protein>
    <recommendedName>
        <fullName evidence="7">Glucokinase</fullName>
        <ecNumber evidence="7">2.7.1.2</ecNumber>
    </recommendedName>
    <alternativeName>
        <fullName evidence="7">Glucose kinase</fullName>
    </alternativeName>
</protein>
<dbReference type="InterPro" id="IPR050201">
    <property type="entry name" value="Bacterial_glucokinase"/>
</dbReference>
<dbReference type="OrthoDB" id="9800595at2"/>
<dbReference type="RefSeq" id="WP_108603884.1">
    <property type="nucleotide sequence ID" value="NZ_CP026604.1"/>
</dbReference>
<dbReference type="GO" id="GO:0005524">
    <property type="term" value="F:ATP binding"/>
    <property type="evidence" value="ECO:0007669"/>
    <property type="project" value="UniProtKB-UniRule"/>
</dbReference>
<dbReference type="FunFam" id="3.40.367.20:FF:000002">
    <property type="entry name" value="Glucokinase"/>
    <property type="match status" value="1"/>
</dbReference>
<comment type="catalytic activity">
    <reaction evidence="7">
        <text>D-glucose + ATP = D-glucose 6-phosphate + ADP + H(+)</text>
        <dbReference type="Rhea" id="RHEA:17825"/>
        <dbReference type="ChEBI" id="CHEBI:4167"/>
        <dbReference type="ChEBI" id="CHEBI:15378"/>
        <dbReference type="ChEBI" id="CHEBI:30616"/>
        <dbReference type="ChEBI" id="CHEBI:61548"/>
        <dbReference type="ChEBI" id="CHEBI:456216"/>
        <dbReference type="EC" id="2.7.1.2"/>
    </reaction>
</comment>
<sequence>MTCLIADIGGTNMRVAQTNGLNAQFSDDKTYPVTEYDNVDAVLSQYCQDFAVNDVKHVCIAIACPINGDQVTMTNHSWSFSIEGVKSKLGLDSFLVINDFTAQAMCLPFLSDENKIQVGGTVAADLDAPMAVYGPGTGLGVAHLIRAGDKYIPLPGEGGHVDFAPNDEIEQQVLNVLQAKYGHVSVERLVSGPGLLEIYQAICQTKGQQPVLTSPAQVTTSALDNNDEIAKLTLDVFCRVMGSFGGNLALNLLTYGGVYIAGGIIPRFIEYFKQSDFRARFEDKGRFAKLNKKIPVFVVTEQQPGLVGAAAYLAQNIEA</sequence>
<organism evidence="9 10">
    <name type="scientific">Saccharobesus litoralis</name>
    <dbReference type="NCBI Taxonomy" id="2172099"/>
    <lineage>
        <taxon>Bacteria</taxon>
        <taxon>Pseudomonadati</taxon>
        <taxon>Pseudomonadota</taxon>
        <taxon>Gammaproteobacteria</taxon>
        <taxon>Alteromonadales</taxon>
        <taxon>Alteromonadaceae</taxon>
        <taxon>Saccharobesus</taxon>
    </lineage>
</organism>
<keyword evidence="6 7" id="KW-0324">Glycolysis</keyword>
<dbReference type="Pfam" id="PF02685">
    <property type="entry name" value="Glucokinase"/>
    <property type="match status" value="1"/>
</dbReference>
<dbReference type="GO" id="GO:0005536">
    <property type="term" value="F:D-glucose binding"/>
    <property type="evidence" value="ECO:0007669"/>
    <property type="project" value="InterPro"/>
</dbReference>
<evidence type="ECO:0000256" key="5">
    <source>
        <dbReference type="ARBA" id="ARBA00022840"/>
    </source>
</evidence>
<dbReference type="SUPFAM" id="SSF53067">
    <property type="entry name" value="Actin-like ATPase domain"/>
    <property type="match status" value="1"/>
</dbReference>
<dbReference type="EMBL" id="CP026604">
    <property type="protein sequence ID" value="AWB67817.1"/>
    <property type="molecule type" value="Genomic_DNA"/>
</dbReference>
<dbReference type="GO" id="GO:0005829">
    <property type="term" value="C:cytosol"/>
    <property type="evidence" value="ECO:0007669"/>
    <property type="project" value="TreeGrafter"/>
</dbReference>
<dbReference type="PANTHER" id="PTHR47690:SF1">
    <property type="entry name" value="GLUCOKINASE"/>
    <property type="match status" value="1"/>
</dbReference>